<accession>A0A1M6PKB4</accession>
<protein>
    <submittedName>
        <fullName evidence="1">N-acetylmuramoyl-L-alanine amidase</fullName>
    </submittedName>
</protein>
<gene>
    <name evidence="1" type="ORF">SAMN02745227_01472</name>
</gene>
<reference evidence="2" key="1">
    <citation type="submission" date="2016-11" db="EMBL/GenBank/DDBJ databases">
        <authorList>
            <person name="Varghese N."/>
            <person name="Submissions S."/>
        </authorList>
    </citation>
    <scope>NUCLEOTIDE SEQUENCE [LARGE SCALE GENOMIC DNA]</scope>
    <source>
        <strain evidence="2">DSM 14826</strain>
    </source>
</reference>
<proteinExistence type="predicted"/>
<dbReference type="AlphaFoldDB" id="A0A1M6PKB4"/>
<dbReference type="STRING" id="1120989.SAMN02745227_01472"/>
<evidence type="ECO:0000313" key="2">
    <source>
        <dbReference type="Proteomes" id="UP000243547"/>
    </source>
</evidence>
<keyword evidence="2" id="KW-1185">Reference proteome</keyword>
<organism evidence="1 2">
    <name type="scientific">Anaerobranca californiensis DSM 14826</name>
    <dbReference type="NCBI Taxonomy" id="1120989"/>
    <lineage>
        <taxon>Bacteria</taxon>
        <taxon>Bacillati</taxon>
        <taxon>Bacillota</taxon>
        <taxon>Clostridia</taxon>
        <taxon>Eubacteriales</taxon>
        <taxon>Proteinivoracaceae</taxon>
        <taxon>Anaerobranca</taxon>
    </lineage>
</organism>
<name>A0A1M6PKB4_9FIRM</name>
<dbReference type="SUPFAM" id="SSF53187">
    <property type="entry name" value="Zn-dependent exopeptidases"/>
    <property type="match status" value="1"/>
</dbReference>
<evidence type="ECO:0000313" key="1">
    <source>
        <dbReference type="EMBL" id="SHK08426.1"/>
    </source>
</evidence>
<sequence length="50" mass="5651">MPAALIEPLFITNPVEEQIIIKEENIVKVAEGVVNGILKFFLDKSLYHLL</sequence>
<dbReference type="EMBL" id="FRAI01000015">
    <property type="protein sequence ID" value="SHK08426.1"/>
    <property type="molecule type" value="Genomic_DNA"/>
</dbReference>
<dbReference type="Proteomes" id="UP000243547">
    <property type="component" value="Unassembled WGS sequence"/>
</dbReference>
<dbReference type="OrthoDB" id="9772024at2"/>
<dbReference type="Gene3D" id="3.40.630.40">
    <property type="entry name" value="Zn-dependent exopeptidases"/>
    <property type="match status" value="1"/>
</dbReference>